<evidence type="ECO:0000256" key="14">
    <source>
        <dbReference type="ARBA" id="ARBA00049638"/>
    </source>
</evidence>
<dbReference type="Gene3D" id="3.40.50.2300">
    <property type="match status" value="2"/>
</dbReference>
<dbReference type="Gene3D" id="3.40.190.10">
    <property type="entry name" value="Periplasmic binding protein-like II"/>
    <property type="match status" value="2"/>
</dbReference>
<evidence type="ECO:0000256" key="15">
    <source>
        <dbReference type="PIRSR" id="PIRSR037090-50"/>
    </source>
</evidence>
<dbReference type="GeneID" id="111303992"/>
<feature type="transmembrane region" description="Helical" evidence="16">
    <location>
        <begin position="17"/>
        <end position="37"/>
    </location>
</feature>
<evidence type="ECO:0000256" key="12">
    <source>
        <dbReference type="ARBA" id="ARBA00023286"/>
    </source>
</evidence>
<keyword evidence="9 16" id="KW-0472">Membrane</keyword>
<keyword evidence="11" id="KW-0325">Glycoprotein</keyword>
<evidence type="ECO:0000256" key="6">
    <source>
        <dbReference type="ARBA" id="ARBA00022729"/>
    </source>
</evidence>
<dbReference type="Pfam" id="PF00060">
    <property type="entry name" value="Lig_chan"/>
    <property type="match status" value="1"/>
</dbReference>
<evidence type="ECO:0000256" key="16">
    <source>
        <dbReference type="SAM" id="Phobius"/>
    </source>
</evidence>
<dbReference type="GO" id="GO:0015276">
    <property type="term" value="F:ligand-gated monoatomic ion channel activity"/>
    <property type="evidence" value="ECO:0007669"/>
    <property type="project" value="InterPro"/>
</dbReference>
<feature type="disulfide bond" evidence="15">
    <location>
        <begin position="823"/>
        <end position="879"/>
    </location>
</feature>
<dbReference type="FunFam" id="1.10.287.70:FF:000037">
    <property type="entry name" value="Glutamate receptor"/>
    <property type="match status" value="1"/>
</dbReference>
<evidence type="ECO:0000256" key="4">
    <source>
        <dbReference type="ARBA" id="ARBA00022448"/>
    </source>
</evidence>
<keyword evidence="12" id="KW-1071">Ligand-gated ion channel</keyword>
<proteinExistence type="inferred from homology"/>
<dbReference type="Pfam" id="PF10613">
    <property type="entry name" value="Lig_chan-Glu_bd"/>
    <property type="match status" value="1"/>
</dbReference>
<keyword evidence="18" id="KW-1185">Reference proteome</keyword>
<evidence type="ECO:0000313" key="18">
    <source>
        <dbReference type="Proteomes" id="UP000515121"/>
    </source>
</evidence>
<dbReference type="InterPro" id="IPR044440">
    <property type="entry name" value="GABAb_receptor_plant_PBP1"/>
</dbReference>
<keyword evidence="8" id="KW-0406">Ion transport</keyword>
<evidence type="ECO:0000256" key="11">
    <source>
        <dbReference type="ARBA" id="ARBA00023180"/>
    </source>
</evidence>
<protein>
    <submittedName>
        <fullName evidence="19">Glutamate receptor 2.8-like</fullName>
    </submittedName>
</protein>
<evidence type="ECO:0000256" key="8">
    <source>
        <dbReference type="ARBA" id="ARBA00023065"/>
    </source>
</evidence>
<name>A0A6P5ZUQ5_DURZI</name>
<evidence type="ECO:0000256" key="7">
    <source>
        <dbReference type="ARBA" id="ARBA00022989"/>
    </source>
</evidence>
<dbReference type="Proteomes" id="UP000515121">
    <property type="component" value="Unplaced"/>
</dbReference>
<evidence type="ECO:0000256" key="5">
    <source>
        <dbReference type="ARBA" id="ARBA00022692"/>
    </source>
</evidence>
<comment type="function">
    <text evidence="14">Glutamate-gated receptor that probably acts as a non-selective cation channel. May be involved in light-signal transduction and calcium homeostasis via the regulation of calcium influx into cells.</text>
</comment>
<keyword evidence="15" id="KW-1015">Disulfide bond</keyword>
<keyword evidence="6" id="KW-0732">Signal</keyword>
<organism evidence="18 19">
    <name type="scientific">Durio zibethinus</name>
    <name type="common">Durian</name>
    <dbReference type="NCBI Taxonomy" id="66656"/>
    <lineage>
        <taxon>Eukaryota</taxon>
        <taxon>Viridiplantae</taxon>
        <taxon>Streptophyta</taxon>
        <taxon>Embryophyta</taxon>
        <taxon>Tracheophyta</taxon>
        <taxon>Spermatophyta</taxon>
        <taxon>Magnoliopsida</taxon>
        <taxon>eudicotyledons</taxon>
        <taxon>Gunneridae</taxon>
        <taxon>Pentapetalae</taxon>
        <taxon>rosids</taxon>
        <taxon>malvids</taxon>
        <taxon>Malvales</taxon>
        <taxon>Malvaceae</taxon>
        <taxon>Helicteroideae</taxon>
        <taxon>Durio</taxon>
    </lineage>
</organism>
<evidence type="ECO:0000256" key="10">
    <source>
        <dbReference type="ARBA" id="ARBA00023170"/>
    </source>
</evidence>
<dbReference type="FunFam" id="3.40.190.10:FF:000103">
    <property type="entry name" value="Glutamate receptor"/>
    <property type="match status" value="1"/>
</dbReference>
<evidence type="ECO:0000256" key="1">
    <source>
        <dbReference type="ARBA" id="ARBA00004141"/>
    </source>
</evidence>
<feature type="transmembrane region" description="Helical" evidence="16">
    <location>
        <begin position="896"/>
        <end position="920"/>
    </location>
</feature>
<dbReference type="PANTHER" id="PTHR34836:SF1">
    <property type="entry name" value="OS09G0428600 PROTEIN"/>
    <property type="match status" value="1"/>
</dbReference>
<feature type="transmembrane region" description="Helical" evidence="16">
    <location>
        <begin position="653"/>
        <end position="673"/>
    </location>
</feature>
<keyword evidence="13" id="KW-0407">Ion channel</keyword>
<dbReference type="PANTHER" id="PTHR34836">
    <property type="entry name" value="OS06G0188250 PROTEIN"/>
    <property type="match status" value="1"/>
</dbReference>
<gene>
    <name evidence="19" type="primary">LOC111303992</name>
</gene>
<dbReference type="Gene3D" id="1.10.287.70">
    <property type="match status" value="1"/>
</dbReference>
<dbReference type="AlphaFoldDB" id="A0A6P5ZUQ5"/>
<dbReference type="FunFam" id="3.40.50.2300:FF:000195">
    <property type="entry name" value="Glutamate receptor"/>
    <property type="match status" value="1"/>
</dbReference>
<dbReference type="OrthoDB" id="5984008at2759"/>
<dbReference type="RefSeq" id="XP_022756262.1">
    <property type="nucleotide sequence ID" value="XM_022900527.1"/>
</dbReference>
<evidence type="ECO:0000313" key="19">
    <source>
        <dbReference type="RefSeq" id="XP_022756262.1"/>
    </source>
</evidence>
<dbReference type="SUPFAM" id="SSF53822">
    <property type="entry name" value="Periplasmic binding protein-like I"/>
    <property type="match status" value="1"/>
</dbReference>
<keyword evidence="7 16" id="KW-1133">Transmembrane helix</keyword>
<dbReference type="InterPro" id="IPR015683">
    <property type="entry name" value="Ionotropic_Glu_rcpt"/>
</dbReference>
<dbReference type="Pfam" id="PF01094">
    <property type="entry name" value="ANF_receptor"/>
    <property type="match status" value="1"/>
</dbReference>
<keyword evidence="4" id="KW-0813">Transport</keyword>
<dbReference type="InterPro" id="IPR001828">
    <property type="entry name" value="ANF_lig-bd_rcpt"/>
</dbReference>
<comment type="subunit">
    <text evidence="3">May form heteromers.</text>
</comment>
<feature type="transmembrane region" description="Helical" evidence="16">
    <location>
        <begin position="65"/>
        <end position="86"/>
    </location>
</feature>
<reference evidence="19" key="1">
    <citation type="submission" date="2025-08" db="UniProtKB">
        <authorList>
            <consortium name="RefSeq"/>
        </authorList>
    </citation>
    <scope>IDENTIFICATION</scope>
    <source>
        <tissue evidence="19">Fruit stalk</tissue>
    </source>
</reference>
<dbReference type="FunFam" id="3.40.190.10:FF:000195">
    <property type="entry name" value="Glutamate receptor 2.7"/>
    <property type="match status" value="1"/>
</dbReference>
<dbReference type="FunFam" id="3.40.50.2300:FF:000169">
    <property type="entry name" value="Glutamate receptor"/>
    <property type="match status" value="1"/>
</dbReference>
<dbReference type="InterPro" id="IPR019594">
    <property type="entry name" value="Glu/Gly-bd"/>
</dbReference>
<comment type="similarity">
    <text evidence="2">Belongs to the glutamate-gated ion channel (TC 1.A.10.1) family.</text>
</comment>
<dbReference type="InterPro" id="IPR017103">
    <property type="entry name" value="Iontropic_Glu_rcpt_pln"/>
</dbReference>
<feature type="transmembrane region" description="Helical" evidence="16">
    <location>
        <begin position="712"/>
        <end position="731"/>
    </location>
</feature>
<dbReference type="PIRSF" id="PIRSF037090">
    <property type="entry name" value="Iontro_Glu-like_rcpt_pln"/>
    <property type="match status" value="1"/>
</dbReference>
<dbReference type="SMART" id="SM00079">
    <property type="entry name" value="PBPe"/>
    <property type="match status" value="1"/>
</dbReference>
<dbReference type="InterPro" id="IPR001320">
    <property type="entry name" value="Iontro_rcpt_C"/>
</dbReference>
<keyword evidence="10" id="KW-0675">Receptor</keyword>
<dbReference type="KEGG" id="dzi:111303992"/>
<sequence>MASMYIELKWKMNKSPYVYIISWQGCLINGLLIRLCSKRIYKTFVYMYRSRAEESSNMWWLKKSINFHLLIICLLMVFLLLDGVMVTQTLNNITTPVKLGVVLDLDSLVGKIGLSCINMALSDFYATHPHYKTRVVFTTKDSKEDVVSAAAAALDLIRNVQVQAIIGPRSSMQANFVINLGNKSQVPIVSFSATSPSLTSLQSSYFFLAAQSSSFQVKAISAIVQAFEWGEAVPIYIDNQFGESLIPYLTDALQGINIRVPYLSVIPASATDDQIAEELYKLMTMQTRVFIVHMTMPLGSQVLAKAKEIGMMSEGYVWIMTDSMTTWWRSIDASAVDSLQGVLGVRSYVPTSEKLESFEVRWKRKFQQDNPNATNAELNMLGLWAYDATFALAMAIEKAGTANLRFNKTNISSSGATDLETLGVSQNGPRLIQELSNTKFRGLSGDFHFVNGQLQPSVLQIVNVNGNGERRVGFWTTKNGLVRKLDLTNISTNSTSKPKLGPIIWPGDTTMVPRGWEIPTNGKKLRIGVPVKDGFTEFLEVVWDPISQKAISIKGYCIDVFDAVMAKMPYAVPYEYVPFATPEGKSAGSYNDLMDQVYYGNYDAVVGDTTIVANRSLFVDFTLPYTESGVSMVVPIRGNKKKNAWVFLKPLTWDLWVTSGCFFVFIGFVVWILEHRINEDFRGPPAHQVGTSFWFSFSTMVFAHRETVVSNLARFVVIIWCFVVLVLTQSYTASLTSLLTVEQLQPTVTDINELLKRRESVGLPDGSFVEGILLGLKFDKFQLKKYKSPEELYELFAKGSTNGGISAALDEVPYINLFLAKHCGKYTKLETTFRTDGFGFVFPKGSPLVADVSRAILNVTQRDKMEQIQNSWLKNEIVCPDFDPSVSSKSLGLESFWGLFLIAGSASISALIIFAAMFLYDQRHVLFQFHSETSMWKRIRIISGIFDQKDLSSHTFRKNELRDASSTCSVHSIGVVGSSPNTNCPPSPSSLSNRRDSLDFVFIVKRGSITMQNDVTPTSSTSSDIFPSPKRSFTELANYRHDP</sequence>
<dbReference type="CDD" id="cd19990">
    <property type="entry name" value="PBP1_GABAb_receptor_plant"/>
    <property type="match status" value="1"/>
</dbReference>
<evidence type="ECO:0000256" key="3">
    <source>
        <dbReference type="ARBA" id="ARBA00011095"/>
    </source>
</evidence>
<evidence type="ECO:0000259" key="17">
    <source>
        <dbReference type="SMART" id="SM00079"/>
    </source>
</evidence>
<dbReference type="InterPro" id="IPR028082">
    <property type="entry name" value="Peripla_BP_I"/>
</dbReference>
<accession>A0A6P5ZUQ5</accession>
<evidence type="ECO:0000256" key="13">
    <source>
        <dbReference type="ARBA" id="ARBA00023303"/>
    </source>
</evidence>
<evidence type="ECO:0000256" key="9">
    <source>
        <dbReference type="ARBA" id="ARBA00023136"/>
    </source>
</evidence>
<feature type="domain" description="Ionotropic glutamate receptor C-terminal" evidence="17">
    <location>
        <begin position="524"/>
        <end position="875"/>
    </location>
</feature>
<dbReference type="CDD" id="cd13686">
    <property type="entry name" value="GluR_Plant"/>
    <property type="match status" value="1"/>
</dbReference>
<dbReference type="SUPFAM" id="SSF53850">
    <property type="entry name" value="Periplasmic binding protein-like II"/>
    <property type="match status" value="1"/>
</dbReference>
<dbReference type="GO" id="GO:0016020">
    <property type="term" value="C:membrane"/>
    <property type="evidence" value="ECO:0007669"/>
    <property type="project" value="UniProtKB-SubCell"/>
</dbReference>
<evidence type="ECO:0000256" key="2">
    <source>
        <dbReference type="ARBA" id="ARBA00008685"/>
    </source>
</evidence>
<comment type="subcellular location">
    <subcellularLocation>
        <location evidence="1">Membrane</location>
        <topology evidence="1">Multi-pass membrane protein</topology>
    </subcellularLocation>
</comment>
<keyword evidence="5 16" id="KW-0812">Transmembrane</keyword>